<evidence type="ECO:0000256" key="1">
    <source>
        <dbReference type="SAM" id="Phobius"/>
    </source>
</evidence>
<dbReference type="EMBL" id="CAACVG010009888">
    <property type="protein sequence ID" value="VEN54451.1"/>
    <property type="molecule type" value="Genomic_DNA"/>
</dbReference>
<evidence type="ECO:0000313" key="3">
    <source>
        <dbReference type="Proteomes" id="UP000410492"/>
    </source>
</evidence>
<keyword evidence="1" id="KW-0472">Membrane</keyword>
<dbReference type="AlphaFoldDB" id="A0A653D2Q7"/>
<proteinExistence type="predicted"/>
<name>A0A653D2Q7_CALMS</name>
<accession>A0A653D2Q7</accession>
<dbReference type="Proteomes" id="UP000410492">
    <property type="component" value="Unassembled WGS sequence"/>
</dbReference>
<sequence>MTSICHCPLSSDIDAYFIGYLIHSVWIFNKQTVQTGRFNIKKRNIHWKMVDLGGGQDGPIEHGFSNTVFIVPGIIFVSLSDISSKQDGLPSQEELLENLEKMNLSDTLKEELREGILRGTAQVKSGGTMAFLGEISVLLILISLVFLVLVFFGYKLYKSLVERERKRQEKRLQKQQKKKK</sequence>
<protein>
    <submittedName>
        <fullName evidence="2">Uncharacterized protein</fullName>
    </submittedName>
</protein>
<keyword evidence="3" id="KW-1185">Reference proteome</keyword>
<dbReference type="OrthoDB" id="6284896at2759"/>
<keyword evidence="1" id="KW-1133">Transmembrane helix</keyword>
<evidence type="ECO:0000313" key="2">
    <source>
        <dbReference type="EMBL" id="VEN54451.1"/>
    </source>
</evidence>
<reference evidence="2 3" key="1">
    <citation type="submission" date="2019-01" db="EMBL/GenBank/DDBJ databases">
        <authorList>
            <person name="Sayadi A."/>
        </authorList>
    </citation>
    <scope>NUCLEOTIDE SEQUENCE [LARGE SCALE GENOMIC DNA]</scope>
</reference>
<keyword evidence="1" id="KW-0812">Transmembrane</keyword>
<organism evidence="2 3">
    <name type="scientific">Callosobruchus maculatus</name>
    <name type="common">Southern cowpea weevil</name>
    <name type="synonym">Pulse bruchid</name>
    <dbReference type="NCBI Taxonomy" id="64391"/>
    <lineage>
        <taxon>Eukaryota</taxon>
        <taxon>Metazoa</taxon>
        <taxon>Ecdysozoa</taxon>
        <taxon>Arthropoda</taxon>
        <taxon>Hexapoda</taxon>
        <taxon>Insecta</taxon>
        <taxon>Pterygota</taxon>
        <taxon>Neoptera</taxon>
        <taxon>Endopterygota</taxon>
        <taxon>Coleoptera</taxon>
        <taxon>Polyphaga</taxon>
        <taxon>Cucujiformia</taxon>
        <taxon>Chrysomeloidea</taxon>
        <taxon>Chrysomelidae</taxon>
        <taxon>Bruchinae</taxon>
        <taxon>Bruchini</taxon>
        <taxon>Callosobruchus</taxon>
    </lineage>
</organism>
<gene>
    <name evidence="2" type="ORF">CALMAC_LOCUS13921</name>
</gene>
<feature type="transmembrane region" description="Helical" evidence="1">
    <location>
        <begin position="135"/>
        <end position="157"/>
    </location>
</feature>